<dbReference type="AlphaFoldDB" id="A0A7J3T8Y1"/>
<evidence type="ECO:0000313" key="3">
    <source>
        <dbReference type="EMBL" id="HHE75612.1"/>
    </source>
</evidence>
<name>A0A7J3T8Y1_9ARCH</name>
<feature type="coiled-coil region" evidence="1">
    <location>
        <begin position="97"/>
        <end position="124"/>
    </location>
</feature>
<organism evidence="3">
    <name type="scientific">Candidatus Aciduliprofundum boonei</name>
    <dbReference type="NCBI Taxonomy" id="379547"/>
    <lineage>
        <taxon>Archaea</taxon>
        <taxon>Methanobacteriati</taxon>
        <taxon>Thermoplasmatota</taxon>
        <taxon>DHVE2 group</taxon>
        <taxon>Candidatus Aciduliprofundum</taxon>
    </lineage>
</organism>
<sequence length="125" mass="14713">MYFVRFSLFFLYNGSEYKMWSRGYFSNDVWDNATKNHQLNLTYLSNSIGDQVDGIVPDSSFSVKRSLTWILYILIGITAIVGAAAIYTYLKEEGQKITKIDEEIYRLKGKYRELEERIKKKKKNQ</sequence>
<protein>
    <submittedName>
        <fullName evidence="3">Uncharacterized protein</fullName>
    </submittedName>
</protein>
<dbReference type="Proteomes" id="UP000886130">
    <property type="component" value="Unassembled WGS sequence"/>
</dbReference>
<keyword evidence="2" id="KW-0472">Membrane</keyword>
<proteinExistence type="predicted"/>
<dbReference type="EMBL" id="DRTM01000045">
    <property type="protein sequence ID" value="HHE75612.1"/>
    <property type="molecule type" value="Genomic_DNA"/>
</dbReference>
<accession>A0A7J3T8Y1</accession>
<evidence type="ECO:0000256" key="2">
    <source>
        <dbReference type="SAM" id="Phobius"/>
    </source>
</evidence>
<feature type="transmembrane region" description="Helical" evidence="2">
    <location>
        <begin position="69"/>
        <end position="90"/>
    </location>
</feature>
<evidence type="ECO:0000256" key="1">
    <source>
        <dbReference type="SAM" id="Coils"/>
    </source>
</evidence>
<keyword evidence="2" id="KW-0812">Transmembrane</keyword>
<keyword evidence="2" id="KW-1133">Transmembrane helix</keyword>
<reference evidence="3" key="1">
    <citation type="journal article" date="2020" name="mSystems">
        <title>Genome- and Community-Level Interaction Insights into Carbon Utilization and Element Cycling Functions of Hydrothermarchaeota in Hydrothermal Sediment.</title>
        <authorList>
            <person name="Zhou Z."/>
            <person name="Liu Y."/>
            <person name="Xu W."/>
            <person name="Pan J."/>
            <person name="Luo Z.H."/>
            <person name="Li M."/>
        </authorList>
    </citation>
    <scope>NUCLEOTIDE SEQUENCE [LARGE SCALE GENOMIC DNA]</scope>
    <source>
        <strain evidence="3">HyVt-85</strain>
    </source>
</reference>
<gene>
    <name evidence="3" type="ORF">ENL31_00610</name>
</gene>
<comment type="caution">
    <text evidence="3">The sequence shown here is derived from an EMBL/GenBank/DDBJ whole genome shotgun (WGS) entry which is preliminary data.</text>
</comment>
<keyword evidence="1" id="KW-0175">Coiled coil</keyword>